<dbReference type="InterPro" id="IPR016152">
    <property type="entry name" value="PTrfase/Anion_transptr"/>
</dbReference>
<dbReference type="EMBL" id="LILD01000003">
    <property type="protein sequence ID" value="KOO36823.1"/>
    <property type="molecule type" value="Genomic_DNA"/>
</dbReference>
<keyword evidence="6" id="KW-0418">Kinase</keyword>
<evidence type="ECO:0000256" key="1">
    <source>
        <dbReference type="ARBA" id="ARBA00004496"/>
    </source>
</evidence>
<evidence type="ECO:0000256" key="2">
    <source>
        <dbReference type="ARBA" id="ARBA00022448"/>
    </source>
</evidence>
<dbReference type="PANTHER" id="PTHR36203:SF5">
    <property type="entry name" value="PTS SYSTEM, EIIA COMPONENT"/>
    <property type="match status" value="1"/>
</dbReference>
<evidence type="ECO:0000256" key="4">
    <source>
        <dbReference type="ARBA" id="ARBA00022679"/>
    </source>
</evidence>
<dbReference type="PROSITE" id="PS00372">
    <property type="entry name" value="PTS_EIIA_TYPE_2_HIS"/>
    <property type="match status" value="1"/>
</dbReference>
<dbReference type="GO" id="GO:0005737">
    <property type="term" value="C:cytoplasm"/>
    <property type="evidence" value="ECO:0007669"/>
    <property type="project" value="UniProtKB-SubCell"/>
</dbReference>
<keyword evidence="2" id="KW-0813">Transport</keyword>
<comment type="caution">
    <text evidence="8">The sequence shown here is derived from an EMBL/GenBank/DDBJ whole genome shotgun (WGS) entry which is preliminary data.</text>
</comment>
<sequence>MKFLEEPLVAFDLEASSPEEAIRKTGELLVGNQLVEDEYVEAMVRSYQENGPYFVVAPYIALPHARPEDGVKEAAVAFVRLKRPISFGHSSNDPVRFVFALAAASSGEHLQVLQKLMQLLGNPENIARLANVSDYKGVDQLLGGDAS</sequence>
<feature type="domain" description="PTS EIIA type-2" evidence="7">
    <location>
        <begin position="2"/>
        <end position="145"/>
    </location>
</feature>
<comment type="subcellular location">
    <subcellularLocation>
        <location evidence="1">Cytoplasm</location>
    </subcellularLocation>
</comment>
<accession>A0A0M0KEH4</accession>
<dbReference type="InterPro" id="IPR051351">
    <property type="entry name" value="Ascorbate-PTS_EIIA_comp"/>
</dbReference>
<keyword evidence="3" id="KW-0963">Cytoplasm</keyword>
<keyword evidence="8" id="KW-0762">Sugar transport</keyword>
<evidence type="ECO:0000313" key="8">
    <source>
        <dbReference type="EMBL" id="KOO36823.1"/>
    </source>
</evidence>
<dbReference type="GO" id="GO:0009401">
    <property type="term" value="P:phosphoenolpyruvate-dependent sugar phosphotransferase system"/>
    <property type="evidence" value="ECO:0007669"/>
    <property type="project" value="UniProtKB-KW"/>
</dbReference>
<dbReference type="PANTHER" id="PTHR36203">
    <property type="entry name" value="ASCORBATE-SPECIFIC PTS SYSTEM EIIA COMPONENT"/>
    <property type="match status" value="1"/>
</dbReference>
<dbReference type="RefSeq" id="WP_053432064.1">
    <property type="nucleotide sequence ID" value="NZ_CP040441.1"/>
</dbReference>
<dbReference type="Pfam" id="PF00359">
    <property type="entry name" value="PTS_EIIA_2"/>
    <property type="match status" value="1"/>
</dbReference>
<name>A0A0M0KEH4_ALKHA</name>
<proteinExistence type="predicted"/>
<evidence type="ECO:0000259" key="7">
    <source>
        <dbReference type="PROSITE" id="PS51094"/>
    </source>
</evidence>
<dbReference type="Gene3D" id="3.40.930.10">
    <property type="entry name" value="Mannitol-specific EII, Chain A"/>
    <property type="match status" value="1"/>
</dbReference>
<dbReference type="GeneID" id="87595764"/>
<dbReference type="PATRIC" id="fig|136160.3.peg.4048"/>
<dbReference type="PROSITE" id="PS51094">
    <property type="entry name" value="PTS_EIIA_TYPE_2"/>
    <property type="match status" value="1"/>
</dbReference>
<protein>
    <submittedName>
        <fullName evidence="8">PTS sugar transporter subunit IIA</fullName>
    </submittedName>
</protein>
<dbReference type="CDD" id="cd00211">
    <property type="entry name" value="PTS_IIA_fru"/>
    <property type="match status" value="1"/>
</dbReference>
<reference evidence="8" key="1">
    <citation type="submission" date="2015-08" db="EMBL/GenBank/DDBJ databases">
        <title>Complete DNA Sequence of Pseudomonas syringae pv. actinidiae, the Causal Agent of Kiwifruit Canker Disease.</title>
        <authorList>
            <person name="Rikkerink E.H.A."/>
            <person name="Fineran P.C."/>
        </authorList>
    </citation>
    <scope>NUCLEOTIDE SEQUENCE</scope>
    <source>
        <strain evidence="8">DSM 13666</strain>
    </source>
</reference>
<evidence type="ECO:0000256" key="3">
    <source>
        <dbReference type="ARBA" id="ARBA00022490"/>
    </source>
</evidence>
<evidence type="ECO:0000256" key="5">
    <source>
        <dbReference type="ARBA" id="ARBA00022683"/>
    </source>
</evidence>
<gene>
    <name evidence="8" type="ORF">AMD02_15540</name>
</gene>
<dbReference type="SUPFAM" id="SSF55804">
    <property type="entry name" value="Phoshotransferase/anion transport protein"/>
    <property type="match status" value="1"/>
</dbReference>
<dbReference type="AlphaFoldDB" id="A0A0M0KEH4"/>
<keyword evidence="5" id="KW-0598">Phosphotransferase system</keyword>
<dbReference type="GO" id="GO:0016301">
    <property type="term" value="F:kinase activity"/>
    <property type="evidence" value="ECO:0007669"/>
    <property type="project" value="UniProtKB-KW"/>
</dbReference>
<organism evidence="8">
    <name type="scientific">Halalkalibacterium halodurans</name>
    <name type="common">Bacillus halodurans</name>
    <dbReference type="NCBI Taxonomy" id="86665"/>
    <lineage>
        <taxon>Bacteria</taxon>
        <taxon>Bacillati</taxon>
        <taxon>Bacillota</taxon>
        <taxon>Bacilli</taxon>
        <taxon>Bacillales</taxon>
        <taxon>Bacillaceae</taxon>
        <taxon>Halalkalibacterium (ex Joshi et al. 2022)</taxon>
    </lineage>
</organism>
<dbReference type="InterPro" id="IPR002178">
    <property type="entry name" value="PTS_EIIA_type-2_dom"/>
</dbReference>
<evidence type="ECO:0000256" key="6">
    <source>
        <dbReference type="ARBA" id="ARBA00022777"/>
    </source>
</evidence>
<keyword evidence="4" id="KW-0808">Transferase</keyword>